<dbReference type="Gene3D" id="1.10.287.610">
    <property type="entry name" value="Helix hairpin bin"/>
    <property type="match status" value="1"/>
</dbReference>
<dbReference type="SMART" id="SM00532">
    <property type="entry name" value="LIGANc"/>
    <property type="match status" value="1"/>
</dbReference>
<dbReference type="SUPFAM" id="SSF56091">
    <property type="entry name" value="DNA ligase/mRNA capping enzyme, catalytic domain"/>
    <property type="match status" value="1"/>
</dbReference>
<dbReference type="InterPro" id="IPR001357">
    <property type="entry name" value="BRCT_dom"/>
</dbReference>
<feature type="binding site" evidence="15">
    <location>
        <position position="136"/>
    </location>
    <ligand>
        <name>NAD(+)</name>
        <dbReference type="ChEBI" id="CHEBI:57540"/>
    </ligand>
</feature>
<dbReference type="SMART" id="SM00278">
    <property type="entry name" value="HhH1"/>
    <property type="match status" value="3"/>
</dbReference>
<dbReference type="AlphaFoldDB" id="A0A654KHY0"/>
<feature type="binding site" evidence="15">
    <location>
        <position position="437"/>
    </location>
    <ligand>
        <name>Zn(2+)</name>
        <dbReference type="ChEBI" id="CHEBI:29105"/>
    </ligand>
</feature>
<dbReference type="GO" id="GO:0003677">
    <property type="term" value="F:DNA binding"/>
    <property type="evidence" value="ECO:0007669"/>
    <property type="project" value="InterPro"/>
</dbReference>
<dbReference type="FunFam" id="1.10.150.20:FF:000006">
    <property type="entry name" value="DNA ligase"/>
    <property type="match status" value="1"/>
</dbReference>
<dbReference type="CDD" id="cd17748">
    <property type="entry name" value="BRCT_DNA_ligase_like"/>
    <property type="match status" value="1"/>
</dbReference>
<dbReference type="CDD" id="cd00114">
    <property type="entry name" value="LIGANc"/>
    <property type="match status" value="1"/>
</dbReference>
<feature type="binding site" evidence="15">
    <location>
        <begin position="82"/>
        <end position="83"/>
    </location>
    <ligand>
        <name>NAD(+)</name>
        <dbReference type="ChEBI" id="CHEBI:57540"/>
    </ligand>
</feature>
<dbReference type="Gene3D" id="2.40.50.140">
    <property type="entry name" value="Nucleic acid-binding proteins"/>
    <property type="match status" value="1"/>
</dbReference>
<dbReference type="InterPro" id="IPR013839">
    <property type="entry name" value="DNAligase_adenylation"/>
</dbReference>
<name>A0A654KHY0_TAYEM</name>
<dbReference type="InterPro" id="IPR013840">
    <property type="entry name" value="DNAligase_N"/>
</dbReference>
<feature type="binding site" evidence="15">
    <location>
        <position position="113"/>
    </location>
    <ligand>
        <name>NAD(+)</name>
        <dbReference type="ChEBI" id="CHEBI:57540"/>
    </ligand>
</feature>
<dbReference type="SUPFAM" id="SSF52113">
    <property type="entry name" value="BRCT domain"/>
    <property type="match status" value="1"/>
</dbReference>
<dbReference type="PANTHER" id="PTHR23389:SF9">
    <property type="entry name" value="DNA LIGASE"/>
    <property type="match status" value="1"/>
</dbReference>
<dbReference type="InterPro" id="IPR003583">
    <property type="entry name" value="Hlx-hairpin-Hlx_DNA-bd_motif"/>
</dbReference>
<dbReference type="Gene3D" id="6.20.10.30">
    <property type="match status" value="1"/>
</dbReference>
<evidence type="ECO:0000256" key="14">
    <source>
        <dbReference type="ARBA" id="ARBA00060881"/>
    </source>
</evidence>
<evidence type="ECO:0000256" key="11">
    <source>
        <dbReference type="ARBA" id="ARBA00023204"/>
    </source>
</evidence>
<comment type="catalytic activity">
    <reaction evidence="13 15 16">
        <text>NAD(+) + (deoxyribonucleotide)n-3'-hydroxyl + 5'-phospho-(deoxyribonucleotide)m = (deoxyribonucleotide)n+m + AMP + beta-nicotinamide D-nucleotide.</text>
        <dbReference type="EC" id="6.5.1.2"/>
    </reaction>
</comment>
<feature type="binding site" evidence="15">
    <location>
        <position position="295"/>
    </location>
    <ligand>
        <name>NAD(+)</name>
        <dbReference type="ChEBI" id="CHEBI:57540"/>
    </ligand>
</feature>
<evidence type="ECO:0000256" key="1">
    <source>
        <dbReference type="ARBA" id="ARBA00004067"/>
    </source>
</evidence>
<comment type="similarity">
    <text evidence="14 15">Belongs to the NAD-dependent DNA ligase family. LigA subfamily.</text>
</comment>
<organism evidence="18 19">
    <name type="scientific">Taylorella equigenitalis (strain MCE9)</name>
    <dbReference type="NCBI Taxonomy" id="937774"/>
    <lineage>
        <taxon>Bacteria</taxon>
        <taxon>Pseudomonadati</taxon>
        <taxon>Pseudomonadota</taxon>
        <taxon>Betaproteobacteria</taxon>
        <taxon>Burkholderiales</taxon>
        <taxon>Alcaligenaceae</taxon>
        <taxon>Taylorella</taxon>
    </lineage>
</organism>
<dbReference type="GO" id="GO:0046872">
    <property type="term" value="F:metal ion binding"/>
    <property type="evidence" value="ECO:0007669"/>
    <property type="project" value="UniProtKB-KW"/>
</dbReference>
<dbReference type="SUPFAM" id="SSF50249">
    <property type="entry name" value="Nucleic acid-binding proteins"/>
    <property type="match status" value="1"/>
</dbReference>
<dbReference type="GO" id="GO:0005829">
    <property type="term" value="C:cytosol"/>
    <property type="evidence" value="ECO:0007669"/>
    <property type="project" value="TreeGrafter"/>
</dbReference>
<feature type="active site" description="N6-AMP-lysine intermediate" evidence="15">
    <location>
        <position position="115"/>
    </location>
</feature>
<evidence type="ECO:0000256" key="3">
    <source>
        <dbReference type="ARBA" id="ARBA00013308"/>
    </source>
</evidence>
<evidence type="ECO:0000256" key="6">
    <source>
        <dbReference type="ARBA" id="ARBA00022723"/>
    </source>
</evidence>
<dbReference type="Gene3D" id="3.30.470.30">
    <property type="entry name" value="DNA ligase/mRNA capping enzyme"/>
    <property type="match status" value="1"/>
</dbReference>
<keyword evidence="9 15" id="KW-0460">Magnesium</keyword>
<dbReference type="GO" id="GO:0006281">
    <property type="term" value="P:DNA repair"/>
    <property type="evidence" value="ECO:0007669"/>
    <property type="project" value="UniProtKB-KW"/>
</dbReference>
<keyword evidence="4 15" id="KW-0436">Ligase</keyword>
<dbReference type="SMART" id="SM00292">
    <property type="entry name" value="BRCT"/>
    <property type="match status" value="1"/>
</dbReference>
<dbReference type="Gene3D" id="1.10.150.20">
    <property type="entry name" value="5' to 3' exonuclease, C-terminal subdomain"/>
    <property type="match status" value="2"/>
</dbReference>
<dbReference type="NCBIfam" id="TIGR00575">
    <property type="entry name" value="dnlj"/>
    <property type="match status" value="1"/>
</dbReference>
<dbReference type="HAMAP" id="MF_01588">
    <property type="entry name" value="DNA_ligase_A"/>
    <property type="match status" value="1"/>
</dbReference>
<dbReference type="EMBL" id="CP002456">
    <property type="protein sequence ID" value="ADU91995.1"/>
    <property type="molecule type" value="Genomic_DNA"/>
</dbReference>
<evidence type="ECO:0000256" key="15">
    <source>
        <dbReference type="HAMAP-Rule" id="MF_01588"/>
    </source>
</evidence>
<dbReference type="FunFam" id="3.30.470.30:FF:000001">
    <property type="entry name" value="DNA ligase"/>
    <property type="match status" value="1"/>
</dbReference>
<dbReference type="PROSITE" id="PS01055">
    <property type="entry name" value="DNA_LIGASE_N1"/>
    <property type="match status" value="1"/>
</dbReference>
<comment type="cofactor">
    <cofactor evidence="15">
        <name>Mg(2+)</name>
        <dbReference type="ChEBI" id="CHEBI:18420"/>
    </cofactor>
    <cofactor evidence="15">
        <name>Mn(2+)</name>
        <dbReference type="ChEBI" id="CHEBI:29035"/>
    </cofactor>
</comment>
<keyword evidence="7 15" id="KW-0227">DNA damage</keyword>
<dbReference type="InterPro" id="IPR033136">
    <property type="entry name" value="DNA_ligase_CS"/>
</dbReference>
<dbReference type="InterPro" id="IPR041663">
    <property type="entry name" value="DisA/LigA_HHH"/>
</dbReference>
<evidence type="ECO:0000256" key="8">
    <source>
        <dbReference type="ARBA" id="ARBA00022833"/>
    </source>
</evidence>
<keyword evidence="6 15" id="KW-0479">Metal-binding</keyword>
<dbReference type="PROSITE" id="PS50172">
    <property type="entry name" value="BRCT"/>
    <property type="match status" value="1"/>
</dbReference>
<keyword evidence="11 15" id="KW-0234">DNA repair</keyword>
<dbReference type="EC" id="6.5.1.2" evidence="2 15"/>
<dbReference type="PANTHER" id="PTHR23389">
    <property type="entry name" value="CHROMOSOME TRANSMISSION FIDELITY FACTOR 18"/>
    <property type="match status" value="1"/>
</dbReference>
<evidence type="ECO:0000313" key="19">
    <source>
        <dbReference type="Proteomes" id="UP000007472"/>
    </source>
</evidence>
<dbReference type="GO" id="GO:0006260">
    <property type="term" value="P:DNA replication"/>
    <property type="evidence" value="ECO:0007669"/>
    <property type="project" value="UniProtKB-KW"/>
</dbReference>
<feature type="binding site" evidence="15">
    <location>
        <position position="319"/>
    </location>
    <ligand>
        <name>NAD(+)</name>
        <dbReference type="ChEBI" id="CHEBI:57540"/>
    </ligand>
</feature>
<keyword evidence="12 15" id="KW-0464">Manganese</keyword>
<dbReference type="Proteomes" id="UP000007472">
    <property type="component" value="Chromosome"/>
</dbReference>
<feature type="binding site" evidence="15">
    <location>
        <position position="176"/>
    </location>
    <ligand>
        <name>NAD(+)</name>
        <dbReference type="ChEBI" id="CHEBI:57540"/>
    </ligand>
</feature>
<reference evidence="18 19" key="1">
    <citation type="journal article" date="2011" name="J. Bacteriol.">
        <title>Genome sequence of Taylorella equigenitalis MCE9, the causative agent of contagious equine metritis.</title>
        <authorList>
            <person name="Hebert L."/>
            <person name="Moumen B."/>
            <person name="Duquesne F."/>
            <person name="Breuil M.F."/>
            <person name="Laugier C."/>
            <person name="Batto J.M."/>
            <person name="Renault P."/>
            <person name="Petry S."/>
        </authorList>
    </citation>
    <scope>NUCLEOTIDE SEQUENCE [LARGE SCALE GENOMIC DNA]</scope>
    <source>
        <strain evidence="18 19">MCE9</strain>
    </source>
</reference>
<dbReference type="Pfam" id="PF01653">
    <property type="entry name" value="DNA_ligase_aden"/>
    <property type="match status" value="1"/>
</dbReference>
<dbReference type="InterPro" id="IPR036420">
    <property type="entry name" value="BRCT_dom_sf"/>
</dbReference>
<dbReference type="KEGG" id="teq:TEQUI_1071"/>
<comment type="function">
    <text evidence="1 15">DNA ligase that catalyzes the formation of phosphodiester linkages between 5'-phosphoryl and 3'-hydroxyl groups in double-stranded DNA using NAD as a coenzyme and as the energy source for the reaction. It is essential for DNA replication and repair of damaged DNA.</text>
</comment>
<evidence type="ECO:0000256" key="9">
    <source>
        <dbReference type="ARBA" id="ARBA00022842"/>
    </source>
</evidence>
<feature type="domain" description="BRCT" evidence="17">
    <location>
        <begin position="601"/>
        <end position="681"/>
    </location>
</feature>
<evidence type="ECO:0000256" key="4">
    <source>
        <dbReference type="ARBA" id="ARBA00022598"/>
    </source>
</evidence>
<keyword evidence="5 15" id="KW-0235">DNA replication</keyword>
<dbReference type="Gene3D" id="3.40.50.10190">
    <property type="entry name" value="BRCT domain"/>
    <property type="match status" value="1"/>
</dbReference>
<dbReference type="InterPro" id="IPR010994">
    <property type="entry name" value="RuvA_2-like"/>
</dbReference>
<gene>
    <name evidence="15" type="primary">ligA</name>
    <name evidence="18" type="ordered locus">TEQUI_1071</name>
</gene>
<dbReference type="GO" id="GO:0003911">
    <property type="term" value="F:DNA ligase (NAD+) activity"/>
    <property type="evidence" value="ECO:0007669"/>
    <property type="project" value="UniProtKB-UniRule"/>
</dbReference>
<evidence type="ECO:0000256" key="16">
    <source>
        <dbReference type="RuleBase" id="RU000618"/>
    </source>
</evidence>
<dbReference type="Pfam" id="PF00533">
    <property type="entry name" value="BRCT"/>
    <property type="match status" value="1"/>
</dbReference>
<accession>A0A654KHY0</accession>
<evidence type="ECO:0000256" key="7">
    <source>
        <dbReference type="ARBA" id="ARBA00022763"/>
    </source>
</evidence>
<evidence type="ECO:0000256" key="13">
    <source>
        <dbReference type="ARBA" id="ARBA00034005"/>
    </source>
</evidence>
<evidence type="ECO:0000256" key="2">
    <source>
        <dbReference type="ARBA" id="ARBA00012722"/>
    </source>
</evidence>
<keyword evidence="8 15" id="KW-0862">Zinc</keyword>
<dbReference type="InterPro" id="IPR012340">
    <property type="entry name" value="NA-bd_OB-fold"/>
</dbReference>
<dbReference type="InterPro" id="IPR004150">
    <property type="entry name" value="NAD_DNA_ligase_OB"/>
</dbReference>
<feature type="binding site" evidence="15">
    <location>
        <position position="416"/>
    </location>
    <ligand>
        <name>Zn(2+)</name>
        <dbReference type="ChEBI" id="CHEBI:29105"/>
    </ligand>
</feature>
<dbReference type="NCBIfam" id="NF005932">
    <property type="entry name" value="PRK07956.1"/>
    <property type="match status" value="1"/>
</dbReference>
<dbReference type="FunFam" id="2.40.50.140:FF:000012">
    <property type="entry name" value="DNA ligase"/>
    <property type="match status" value="1"/>
</dbReference>
<protein>
    <recommendedName>
        <fullName evidence="3 15">DNA ligase</fullName>
        <ecNumber evidence="2 15">6.5.1.2</ecNumber>
    </recommendedName>
    <alternativeName>
        <fullName evidence="15">Polydeoxyribonucleotide synthase [NAD(+)]</fullName>
    </alternativeName>
</protein>
<keyword evidence="10 15" id="KW-0520">NAD</keyword>
<sequence length="681" mass="75256">MSEGDFSDYEALKSLISVHDKAYYIDDNPQISDEEYDGLMRKLLDYEQAHPEWVTSDSPSQRVGGVALKIFNSVRHAVPMLSLGNVFNPEELTAFYNRMVEAVGSDDFEFNCEPKFDGLAISIRYENGVLKTASTRGDGLTGEDVTAQVSTIRTVPLKLNVPSKEALPKIIEVRGEALMLRSDFDNLVKRQEEEGLQTFANPRNAAAGSLRQLDPKITAKRKLRFYAYGLGEFKSLGSEEPKSQSQLLDYLSELGFAVTEYRSVKKGLDGLLNFFEHIKAKRDTLPFDIDGVVYKVDSFELQQKIGFVSKAPRFAIAHKFAAEQMQTKLLDIEVQVGRTGALTPVARLEPVFVGGVTVRKATLHNEDEIERKNLMIGDTVIVRRAGDVIPEVLESVIDLRPEDAVKFVMPTICPVCGSAVEKPEGEAVARCTGGLVCGAQITQGIIHAVSRKALNIEGLGDKHIQKLVSTEKIKRLDDLFKLTVDDLNILGRNAEDSKLEVLAPTLHARIQASKSTTLSRFLFALGIRHVGETTARDLAKYFGDLYSIMQASTEELVSVPNVGEVMATSIHTFFNEPHNREVISNLLELGFVLNAEEEAIQINPAIAGHSFVVTGTLENWKRDEISQVIISSGGRINSSVSKKTDYLLMGAEPGDSKVKKAQEVGTKILSEAEFIQMLEQK</sequence>
<evidence type="ECO:0000256" key="10">
    <source>
        <dbReference type="ARBA" id="ARBA00023027"/>
    </source>
</evidence>
<dbReference type="Pfam" id="PF03120">
    <property type="entry name" value="OB_DNA_ligase"/>
    <property type="match status" value="1"/>
</dbReference>
<dbReference type="PROSITE" id="PS01056">
    <property type="entry name" value="DNA_LIGASE_N2"/>
    <property type="match status" value="1"/>
</dbReference>
<evidence type="ECO:0000256" key="5">
    <source>
        <dbReference type="ARBA" id="ARBA00022705"/>
    </source>
</evidence>
<evidence type="ECO:0000313" key="18">
    <source>
        <dbReference type="EMBL" id="ADU91995.1"/>
    </source>
</evidence>
<feature type="binding site" evidence="15">
    <location>
        <begin position="33"/>
        <end position="37"/>
    </location>
    <ligand>
        <name>NAD(+)</name>
        <dbReference type="ChEBI" id="CHEBI:57540"/>
    </ligand>
</feature>
<dbReference type="SUPFAM" id="SSF47781">
    <property type="entry name" value="RuvA domain 2-like"/>
    <property type="match status" value="1"/>
</dbReference>
<evidence type="ECO:0000256" key="12">
    <source>
        <dbReference type="ARBA" id="ARBA00023211"/>
    </source>
</evidence>
<dbReference type="Pfam" id="PF03119">
    <property type="entry name" value="DNA_ligase_ZBD"/>
    <property type="match status" value="1"/>
</dbReference>
<evidence type="ECO:0000259" key="17">
    <source>
        <dbReference type="PROSITE" id="PS50172"/>
    </source>
</evidence>
<proteinExistence type="inferred from homology"/>
<feature type="binding site" evidence="15">
    <location>
        <position position="413"/>
    </location>
    <ligand>
        <name>Zn(2+)</name>
        <dbReference type="ChEBI" id="CHEBI:29105"/>
    </ligand>
</feature>
<dbReference type="InterPro" id="IPR001679">
    <property type="entry name" value="DNA_ligase"/>
</dbReference>
<dbReference type="InterPro" id="IPR004149">
    <property type="entry name" value="Znf_DNAligase_C4"/>
</dbReference>
<dbReference type="PIRSF" id="PIRSF001604">
    <property type="entry name" value="LigA"/>
    <property type="match status" value="1"/>
</dbReference>
<dbReference type="Pfam" id="PF12826">
    <property type="entry name" value="HHH_2"/>
    <property type="match status" value="1"/>
</dbReference>
<comment type="caution">
    <text evidence="15">Lacks conserved residue(s) required for the propagation of feature annotation.</text>
</comment>
<dbReference type="InterPro" id="IPR018239">
    <property type="entry name" value="DNA_ligase_AS"/>
</dbReference>